<reference evidence="3" key="1">
    <citation type="submission" date="2016-09" db="EMBL/GenBank/DDBJ databases">
        <authorList>
            <person name="Greninger A.L."/>
            <person name="Jerome K.R."/>
            <person name="Mcnair B."/>
            <person name="Wallis C."/>
            <person name="Fang F."/>
        </authorList>
    </citation>
    <scope>NUCLEOTIDE SEQUENCE [LARGE SCALE GENOMIC DNA]</scope>
    <source>
        <strain evidence="3">BC1_M4</strain>
    </source>
</reference>
<dbReference type="NCBIfam" id="TIGR01764">
    <property type="entry name" value="excise"/>
    <property type="match status" value="1"/>
</dbReference>
<dbReference type="InterPro" id="IPR009061">
    <property type="entry name" value="DNA-bd_dom_put_sf"/>
</dbReference>
<dbReference type="Proteomes" id="UP000094224">
    <property type="component" value="Unassembled WGS sequence"/>
</dbReference>
<dbReference type="GO" id="GO:0003677">
    <property type="term" value="F:DNA binding"/>
    <property type="evidence" value="ECO:0007669"/>
    <property type="project" value="InterPro"/>
</dbReference>
<evidence type="ECO:0000313" key="3">
    <source>
        <dbReference type="Proteomes" id="UP000094224"/>
    </source>
</evidence>
<accession>A0A1E3T0F8</accession>
<dbReference type="EMBL" id="MIHC01000013">
    <property type="protein sequence ID" value="ODR07308.1"/>
    <property type="molecule type" value="Genomic_DNA"/>
</dbReference>
<organism evidence="2 3">
    <name type="scientific">Mycobacterium sherrisii</name>
    <dbReference type="NCBI Taxonomy" id="243061"/>
    <lineage>
        <taxon>Bacteria</taxon>
        <taxon>Bacillati</taxon>
        <taxon>Actinomycetota</taxon>
        <taxon>Actinomycetes</taxon>
        <taxon>Mycobacteriales</taxon>
        <taxon>Mycobacteriaceae</taxon>
        <taxon>Mycobacterium</taxon>
        <taxon>Mycobacterium simiae complex</taxon>
    </lineage>
</organism>
<dbReference type="Pfam" id="PF12728">
    <property type="entry name" value="HTH_17"/>
    <property type="match status" value="1"/>
</dbReference>
<evidence type="ECO:0000259" key="1">
    <source>
        <dbReference type="Pfam" id="PF12728"/>
    </source>
</evidence>
<dbReference type="SUPFAM" id="SSF46955">
    <property type="entry name" value="Putative DNA-binding domain"/>
    <property type="match status" value="1"/>
</dbReference>
<dbReference type="InterPro" id="IPR010093">
    <property type="entry name" value="SinI_DNA-bd"/>
</dbReference>
<dbReference type="AlphaFoldDB" id="A0A1E3T0F8"/>
<comment type="caution">
    <text evidence="2">The sequence shown here is derived from an EMBL/GenBank/DDBJ whole genome shotgun (WGS) entry which is preliminary data.</text>
</comment>
<gene>
    <name evidence="2" type="ORF">BHQ21_09655</name>
</gene>
<name>A0A1E3T0F8_9MYCO</name>
<evidence type="ECO:0000313" key="2">
    <source>
        <dbReference type="EMBL" id="ODR07308.1"/>
    </source>
</evidence>
<feature type="domain" description="Helix-turn-helix" evidence="1">
    <location>
        <begin position="182"/>
        <end position="226"/>
    </location>
</feature>
<protein>
    <recommendedName>
        <fullName evidence="1">Helix-turn-helix domain-containing protein</fullName>
    </recommendedName>
</protein>
<proteinExistence type="predicted"/>
<keyword evidence="3" id="KW-1185">Reference proteome</keyword>
<sequence length="233" mass="24547">MRNGAERCGTGAETLEGGVVTAVVRVPGDDVAPAAIRAAVARVDVVQLAPDLARVIAHWLSQYAALAARRSGCRPGGVVEMGLALAEAVVADRPGRELVIGVSVARVDVVQLSLDAARRIIAWLGRLVELAGEFNSVAVEAVRRVQYVLAEACAAAQSRNRDELPDVGATPIALSHDENGGVLTVAQAASLLGVKQDTVRKWCRGGELIAERHGSRWFPKVAAVQALQRTRGK</sequence>
<dbReference type="InterPro" id="IPR041657">
    <property type="entry name" value="HTH_17"/>
</dbReference>